<dbReference type="Pfam" id="PF03959">
    <property type="entry name" value="FSH1"/>
    <property type="match status" value="1"/>
</dbReference>
<comment type="caution">
    <text evidence="3">The sequence shown here is derived from an EMBL/GenBank/DDBJ whole genome shotgun (WGS) entry which is preliminary data.</text>
</comment>
<dbReference type="EMBL" id="BSYA01000060">
    <property type="protein sequence ID" value="GMG29706.1"/>
    <property type="molecule type" value="Genomic_DNA"/>
</dbReference>
<evidence type="ECO:0000259" key="2">
    <source>
        <dbReference type="Pfam" id="PF03959"/>
    </source>
</evidence>
<proteinExistence type="predicted"/>
<protein>
    <submittedName>
        <fullName evidence="3">Unnamed protein product</fullName>
    </submittedName>
</protein>
<dbReference type="Proteomes" id="UP001165205">
    <property type="component" value="Unassembled WGS sequence"/>
</dbReference>
<dbReference type="SUPFAM" id="SSF53474">
    <property type="entry name" value="alpha/beta-Hydrolases"/>
    <property type="match status" value="1"/>
</dbReference>
<name>A0AAN5BWR1_ASPOZ</name>
<feature type="domain" description="Serine hydrolase" evidence="2">
    <location>
        <begin position="38"/>
        <end position="223"/>
    </location>
</feature>
<dbReference type="GO" id="GO:0005634">
    <property type="term" value="C:nucleus"/>
    <property type="evidence" value="ECO:0007669"/>
    <property type="project" value="TreeGrafter"/>
</dbReference>
<keyword evidence="1" id="KW-0378">Hydrolase</keyword>
<accession>A0AAN5BWR1</accession>
<dbReference type="GO" id="GO:0005737">
    <property type="term" value="C:cytoplasm"/>
    <property type="evidence" value="ECO:0007669"/>
    <property type="project" value="TreeGrafter"/>
</dbReference>
<dbReference type="PANTHER" id="PTHR48070:SF7">
    <property type="entry name" value="SERINE HYDROLASE FSH DOMAIN-CONTAINING PROTEIN-RELATED"/>
    <property type="match status" value="1"/>
</dbReference>
<organism evidence="3 4">
    <name type="scientific">Aspergillus oryzae</name>
    <name type="common">Yellow koji mold</name>
    <dbReference type="NCBI Taxonomy" id="5062"/>
    <lineage>
        <taxon>Eukaryota</taxon>
        <taxon>Fungi</taxon>
        <taxon>Dikarya</taxon>
        <taxon>Ascomycota</taxon>
        <taxon>Pezizomycotina</taxon>
        <taxon>Eurotiomycetes</taxon>
        <taxon>Eurotiomycetidae</taxon>
        <taxon>Eurotiales</taxon>
        <taxon>Aspergillaceae</taxon>
        <taxon>Aspergillus</taxon>
        <taxon>Aspergillus subgen. Circumdati</taxon>
    </lineage>
</organism>
<dbReference type="GO" id="GO:0016787">
    <property type="term" value="F:hydrolase activity"/>
    <property type="evidence" value="ECO:0007669"/>
    <property type="project" value="UniProtKB-KW"/>
</dbReference>
<dbReference type="InterPro" id="IPR029058">
    <property type="entry name" value="AB_hydrolase_fold"/>
</dbReference>
<sequence>MEWGLTVSPPSNIAPSYIVEPRLYGYVTLLNSDGEAPVAALRYHLGQDFEYDFVDGEYHCPAARGISEIFGNNQPYYSYFDGSAGSAMKAVRDLYVYTNENGPFDAVMGFSLGAALAVMLLLHFDQLQAAGGQVPVSSPFKCAILLCGVLPYNLSGLLRGWKQFLHPRDPGNLIRIPTVHAWSPNDVDYARHSRLLMQMCDPANRIDVAHCAGHGVPSRGEELTKLARAICSTVSSVSEPEM</sequence>
<dbReference type="PANTHER" id="PTHR48070">
    <property type="entry name" value="ESTERASE OVCA2"/>
    <property type="match status" value="1"/>
</dbReference>
<dbReference type="AlphaFoldDB" id="A0AAN5BWR1"/>
<reference evidence="3" key="1">
    <citation type="submission" date="2023-04" db="EMBL/GenBank/DDBJ databases">
        <title>Aspergillus oryzae NBRC 4228.</title>
        <authorList>
            <person name="Ichikawa N."/>
            <person name="Sato H."/>
            <person name="Tonouchi N."/>
        </authorList>
    </citation>
    <scope>NUCLEOTIDE SEQUENCE</scope>
    <source>
        <strain evidence="3">NBRC 4228</strain>
    </source>
</reference>
<dbReference type="InterPro" id="IPR050593">
    <property type="entry name" value="LovG"/>
</dbReference>
<gene>
    <name evidence="3" type="ORF">Aory04_000592200</name>
</gene>
<evidence type="ECO:0000256" key="1">
    <source>
        <dbReference type="ARBA" id="ARBA00022801"/>
    </source>
</evidence>
<evidence type="ECO:0000313" key="3">
    <source>
        <dbReference type="EMBL" id="GMG29706.1"/>
    </source>
</evidence>
<dbReference type="Gene3D" id="3.40.50.1820">
    <property type="entry name" value="alpha/beta hydrolase"/>
    <property type="match status" value="1"/>
</dbReference>
<dbReference type="InterPro" id="IPR005645">
    <property type="entry name" value="FSH-like_dom"/>
</dbReference>
<evidence type="ECO:0000313" key="4">
    <source>
        <dbReference type="Proteomes" id="UP001165205"/>
    </source>
</evidence>
<dbReference type="GO" id="GO:0019748">
    <property type="term" value="P:secondary metabolic process"/>
    <property type="evidence" value="ECO:0007669"/>
    <property type="project" value="TreeGrafter"/>
</dbReference>